<dbReference type="PANTHER" id="PTHR30576">
    <property type="entry name" value="COLANIC BIOSYNTHESIS UDP-GLUCOSE LIPID CARRIER TRANSFERASE"/>
    <property type="match status" value="1"/>
</dbReference>
<dbReference type="Pfam" id="PF02397">
    <property type="entry name" value="Bac_transf"/>
    <property type="match status" value="1"/>
</dbReference>
<reference evidence="11 12" key="1">
    <citation type="submission" date="2018-08" db="EMBL/GenBank/DDBJ databases">
        <title>Henriciella mobilis sp. nov., isolated from seawater.</title>
        <authorList>
            <person name="Cheng H."/>
            <person name="Wu Y.-H."/>
            <person name="Xu X.-W."/>
            <person name="Guo L.-L."/>
        </authorList>
    </citation>
    <scope>NUCLEOTIDE SEQUENCE [LARGE SCALE GENOMIC DNA]</scope>
    <source>
        <strain evidence="11 12">CCUG66934</strain>
    </source>
</reference>
<evidence type="ECO:0000256" key="5">
    <source>
        <dbReference type="ARBA" id="ARBA00022989"/>
    </source>
</evidence>
<dbReference type="InterPro" id="IPR017475">
    <property type="entry name" value="EPS_sugar_tfrase"/>
</dbReference>
<evidence type="ECO:0000256" key="2">
    <source>
        <dbReference type="ARBA" id="ARBA00006464"/>
    </source>
</evidence>
<evidence type="ECO:0000256" key="8">
    <source>
        <dbReference type="SAM" id="MobiDB-lite"/>
    </source>
</evidence>
<dbReference type="InterPro" id="IPR003362">
    <property type="entry name" value="Bact_transf"/>
</dbReference>
<comment type="similarity">
    <text evidence="2">Belongs to the bacterial sugar transferase family.</text>
</comment>
<dbReference type="GO" id="GO:0000271">
    <property type="term" value="P:polysaccharide biosynthetic process"/>
    <property type="evidence" value="ECO:0007669"/>
    <property type="project" value="UniProtKB-KW"/>
</dbReference>
<keyword evidence="3 11" id="KW-0808">Transferase</keyword>
<keyword evidence="4 9" id="KW-0812">Transmembrane</keyword>
<sequence length="516" mass="57427">MHETEAMAEGLSRLAEPANSNRPDEAAHLVSTATTSPADLSAGARRIQQRHHPINRELLRAALSIVDFAGAAFIAWFTLYLTGHSVLYSPVNLVLPFALMPFALRWGLKASQSYTLSYARPVTEHMIRASIGAGYGLAALCAATALLYGEAHTRWVMGSAYLTFCASIGIHAHFIVLFKVLTRNGALSENVVLVGATPNAQRLLSRNDETRELNIVGVFDDRLSRAPKSMAGVPVLGRLDDLMNWDRLPEIDRIVVTVTSDARHRVRELIDRLRVLPQRVVLLLDLEGFDPETESLAEIARSPAAYVSGAPDDNRRATVKRAADIVFASLMLVAFSPILLITAISVKLESPGPILFRQRRQGFNNQVIRVWKFRSMRHDPDAEEKMAQQTLSDDERVTRVGKLIRATSLDELPQLINVLRGEMSIVGPRPHAIGMTAENDEVQGIVGDYAHRHRVKPGITGWAQVNGSRGPVHTREEVRERIRLDMEYVNRASFWFDVFIMVITAPCLLGDFKRQR</sequence>
<dbReference type="EMBL" id="QWGB01000005">
    <property type="protein sequence ID" value="RIJ24683.1"/>
    <property type="molecule type" value="Genomic_DNA"/>
</dbReference>
<evidence type="ECO:0000313" key="12">
    <source>
        <dbReference type="Proteomes" id="UP000265431"/>
    </source>
</evidence>
<organism evidence="11 12">
    <name type="scientific">Henriciella barbarensis</name>
    <dbReference type="NCBI Taxonomy" id="86342"/>
    <lineage>
        <taxon>Bacteria</taxon>
        <taxon>Pseudomonadati</taxon>
        <taxon>Pseudomonadota</taxon>
        <taxon>Alphaproteobacteria</taxon>
        <taxon>Hyphomonadales</taxon>
        <taxon>Hyphomonadaceae</taxon>
        <taxon>Henriciella</taxon>
    </lineage>
</organism>
<dbReference type="SUPFAM" id="SSF51735">
    <property type="entry name" value="NAD(P)-binding Rossmann-fold domains"/>
    <property type="match status" value="1"/>
</dbReference>
<evidence type="ECO:0000259" key="10">
    <source>
        <dbReference type="Pfam" id="PF02397"/>
    </source>
</evidence>
<dbReference type="OrthoDB" id="9808602at2"/>
<dbReference type="NCBIfam" id="TIGR03025">
    <property type="entry name" value="EPS_sugtrans"/>
    <property type="match status" value="1"/>
</dbReference>
<feature type="transmembrane region" description="Helical" evidence="9">
    <location>
        <begin position="325"/>
        <end position="346"/>
    </location>
</feature>
<evidence type="ECO:0000256" key="1">
    <source>
        <dbReference type="ARBA" id="ARBA00004141"/>
    </source>
</evidence>
<comment type="subcellular location">
    <subcellularLocation>
        <location evidence="1">Membrane</location>
        <topology evidence="1">Multi-pass membrane protein</topology>
    </subcellularLocation>
</comment>
<evidence type="ECO:0000256" key="3">
    <source>
        <dbReference type="ARBA" id="ARBA00022679"/>
    </source>
</evidence>
<gene>
    <name evidence="11" type="ORF">D1224_03050</name>
</gene>
<evidence type="ECO:0000256" key="9">
    <source>
        <dbReference type="SAM" id="Phobius"/>
    </source>
</evidence>
<proteinExistence type="inferred from homology"/>
<keyword evidence="5 9" id="KW-1133">Transmembrane helix</keyword>
<dbReference type="Pfam" id="PF13727">
    <property type="entry name" value="CoA_binding_3"/>
    <property type="match status" value="1"/>
</dbReference>
<feature type="transmembrane region" description="Helical" evidence="9">
    <location>
        <begin position="155"/>
        <end position="178"/>
    </location>
</feature>
<dbReference type="Proteomes" id="UP000265431">
    <property type="component" value="Unassembled WGS sequence"/>
</dbReference>
<dbReference type="GO" id="GO:0016020">
    <property type="term" value="C:membrane"/>
    <property type="evidence" value="ECO:0007669"/>
    <property type="project" value="UniProtKB-SubCell"/>
</dbReference>
<dbReference type="Gene3D" id="3.40.50.720">
    <property type="entry name" value="NAD(P)-binding Rossmann-like Domain"/>
    <property type="match status" value="1"/>
</dbReference>
<dbReference type="PANTHER" id="PTHR30576:SF0">
    <property type="entry name" value="UNDECAPRENYL-PHOSPHATE N-ACETYLGALACTOSAMINYL 1-PHOSPHATE TRANSFERASE-RELATED"/>
    <property type="match status" value="1"/>
</dbReference>
<evidence type="ECO:0000313" key="11">
    <source>
        <dbReference type="EMBL" id="RIJ24683.1"/>
    </source>
</evidence>
<evidence type="ECO:0000256" key="6">
    <source>
        <dbReference type="ARBA" id="ARBA00023136"/>
    </source>
</evidence>
<dbReference type="AlphaFoldDB" id="A0A399R172"/>
<feature type="domain" description="Bacterial sugar transferase" evidence="10">
    <location>
        <begin position="320"/>
        <end position="508"/>
    </location>
</feature>
<protein>
    <submittedName>
        <fullName evidence="11">Exopolysaccharide biosynthesis polyprenyl glycosylphosphotransferase</fullName>
    </submittedName>
</protein>
<feature type="transmembrane region" description="Helical" evidence="9">
    <location>
        <begin position="129"/>
        <end position="149"/>
    </location>
</feature>
<evidence type="ECO:0000256" key="4">
    <source>
        <dbReference type="ARBA" id="ARBA00022692"/>
    </source>
</evidence>
<name>A0A399R172_9PROT</name>
<keyword evidence="6 9" id="KW-0472">Membrane</keyword>
<feature type="region of interest" description="Disordered" evidence="8">
    <location>
        <begin position="14"/>
        <end position="35"/>
    </location>
</feature>
<dbReference type="InterPro" id="IPR036291">
    <property type="entry name" value="NAD(P)-bd_dom_sf"/>
</dbReference>
<accession>A0A399R172</accession>
<feature type="transmembrane region" description="Helical" evidence="9">
    <location>
        <begin position="58"/>
        <end position="81"/>
    </location>
</feature>
<comment type="caution">
    <text evidence="11">The sequence shown here is derived from an EMBL/GenBank/DDBJ whole genome shotgun (WGS) entry which is preliminary data.</text>
</comment>
<dbReference type="GO" id="GO:0016780">
    <property type="term" value="F:phosphotransferase activity, for other substituted phosphate groups"/>
    <property type="evidence" value="ECO:0007669"/>
    <property type="project" value="TreeGrafter"/>
</dbReference>
<evidence type="ECO:0000256" key="7">
    <source>
        <dbReference type="ARBA" id="ARBA00023169"/>
    </source>
</evidence>
<keyword evidence="12" id="KW-1185">Reference proteome</keyword>
<keyword evidence="7" id="KW-0270">Exopolysaccharide synthesis</keyword>
<feature type="transmembrane region" description="Helical" evidence="9">
    <location>
        <begin position="87"/>
        <end position="108"/>
    </location>
</feature>